<protein>
    <submittedName>
        <fullName evidence="1">Uncharacterized protein</fullName>
    </submittedName>
</protein>
<comment type="caution">
    <text evidence="1">The sequence shown here is derived from an EMBL/GenBank/DDBJ whole genome shotgun (WGS) entry which is preliminary data.</text>
</comment>
<dbReference type="AlphaFoldDB" id="A0A9N8PCF6"/>
<accession>A0A9N8PCF6</accession>
<name>A0A9N8PCF6_9PEZI</name>
<reference evidence="1" key="1">
    <citation type="submission" date="2020-06" db="EMBL/GenBank/DDBJ databases">
        <authorList>
            <person name="Onetto C."/>
        </authorList>
    </citation>
    <scope>NUCLEOTIDE SEQUENCE</scope>
</reference>
<evidence type="ECO:0000313" key="1">
    <source>
        <dbReference type="EMBL" id="CAD0089670.1"/>
    </source>
</evidence>
<evidence type="ECO:0000313" key="2">
    <source>
        <dbReference type="Proteomes" id="UP000714618"/>
    </source>
</evidence>
<dbReference type="Proteomes" id="UP000714618">
    <property type="component" value="Unassembled WGS sequence"/>
</dbReference>
<keyword evidence="2" id="KW-1185">Reference proteome</keyword>
<dbReference type="OrthoDB" id="407832at2759"/>
<organism evidence="1 2">
    <name type="scientific">Aureobasidium mustum</name>
    <dbReference type="NCBI Taxonomy" id="2773714"/>
    <lineage>
        <taxon>Eukaryota</taxon>
        <taxon>Fungi</taxon>
        <taxon>Dikarya</taxon>
        <taxon>Ascomycota</taxon>
        <taxon>Pezizomycotina</taxon>
        <taxon>Dothideomycetes</taxon>
        <taxon>Dothideomycetidae</taxon>
        <taxon>Dothideales</taxon>
        <taxon>Saccotheciaceae</taxon>
        <taxon>Aureobasidium</taxon>
    </lineage>
</organism>
<dbReference type="EMBL" id="CAIJEO010000003">
    <property type="protein sequence ID" value="CAD0089670.1"/>
    <property type="molecule type" value="Genomic_DNA"/>
</dbReference>
<proteinExistence type="predicted"/>
<sequence>MTKTGLLQAGAWNYLREEITVALECQRSVRLNIHLDIRSAVSGSDSMHANIMTYILARVINLCFGQDESGQTLAFDEDSWAKLDAELMFWIAAAQYFLTSKTLLSLQNPNTQVDQKDVERLCGIAYTNENKAARVNAFGPMAFYSSYVQYNEKLSQNSYEIAAKILDGQFIES</sequence>
<gene>
    <name evidence="1" type="ORF">AWRI4233_LOCUS2485</name>
</gene>